<accession>A0AA39WSL0</accession>
<feature type="chain" id="PRO_5041246069" evidence="1">
    <location>
        <begin position="28"/>
        <end position="61"/>
    </location>
</feature>
<feature type="signal peptide" evidence="1">
    <location>
        <begin position="1"/>
        <end position="27"/>
    </location>
</feature>
<evidence type="ECO:0000313" key="2">
    <source>
        <dbReference type="EMBL" id="KAK0620829.1"/>
    </source>
</evidence>
<gene>
    <name evidence="2" type="ORF">B0T14DRAFT_522222</name>
</gene>
<dbReference type="AlphaFoldDB" id="A0AA39WSL0"/>
<reference evidence="2" key="1">
    <citation type="submission" date="2023-06" db="EMBL/GenBank/DDBJ databases">
        <title>Genome-scale phylogeny and comparative genomics of the fungal order Sordariales.</title>
        <authorList>
            <consortium name="Lawrence Berkeley National Laboratory"/>
            <person name="Hensen N."/>
            <person name="Bonometti L."/>
            <person name="Westerberg I."/>
            <person name="Brannstrom I.O."/>
            <person name="Guillou S."/>
            <person name="Cros-Aarteil S."/>
            <person name="Calhoun S."/>
            <person name="Haridas S."/>
            <person name="Kuo A."/>
            <person name="Mondo S."/>
            <person name="Pangilinan J."/>
            <person name="Riley R."/>
            <person name="Labutti K."/>
            <person name="Andreopoulos B."/>
            <person name="Lipzen A."/>
            <person name="Chen C."/>
            <person name="Yanf M."/>
            <person name="Daum C."/>
            <person name="Ng V."/>
            <person name="Clum A."/>
            <person name="Steindorff A."/>
            <person name="Ohm R."/>
            <person name="Martin F."/>
            <person name="Silar P."/>
            <person name="Natvig D."/>
            <person name="Lalanne C."/>
            <person name="Gautier V."/>
            <person name="Ament-Velasquez S.L."/>
            <person name="Kruys A."/>
            <person name="Hutchinson M.I."/>
            <person name="Powell A.J."/>
            <person name="Barry K."/>
            <person name="Miller A.N."/>
            <person name="Grigoriev I.V."/>
            <person name="Debuchy R."/>
            <person name="Gladieux P."/>
            <person name="Thoren M.H."/>
            <person name="Johannesson H."/>
        </authorList>
    </citation>
    <scope>NUCLEOTIDE SEQUENCE</scope>
    <source>
        <strain evidence="2">CBS 606.72</strain>
    </source>
</reference>
<dbReference type="Proteomes" id="UP001175000">
    <property type="component" value="Unassembled WGS sequence"/>
</dbReference>
<evidence type="ECO:0000313" key="3">
    <source>
        <dbReference type="Proteomes" id="UP001175000"/>
    </source>
</evidence>
<protein>
    <submittedName>
        <fullName evidence="2">Uncharacterized protein</fullName>
    </submittedName>
</protein>
<keyword evidence="1" id="KW-0732">Signal</keyword>
<keyword evidence="3" id="KW-1185">Reference proteome</keyword>
<evidence type="ECO:0000256" key="1">
    <source>
        <dbReference type="SAM" id="SignalP"/>
    </source>
</evidence>
<organism evidence="2 3">
    <name type="scientific">Immersiella caudata</name>
    <dbReference type="NCBI Taxonomy" id="314043"/>
    <lineage>
        <taxon>Eukaryota</taxon>
        <taxon>Fungi</taxon>
        <taxon>Dikarya</taxon>
        <taxon>Ascomycota</taxon>
        <taxon>Pezizomycotina</taxon>
        <taxon>Sordariomycetes</taxon>
        <taxon>Sordariomycetidae</taxon>
        <taxon>Sordariales</taxon>
        <taxon>Lasiosphaeriaceae</taxon>
        <taxon>Immersiella</taxon>
    </lineage>
</organism>
<sequence length="61" mass="6671">MALGRYHPPRLAVLVEVRMLVMAWVAAQSFGGVKKVVSGPALDAVRLADQRLRSTEVAILR</sequence>
<dbReference type="EMBL" id="JAULSU010000004">
    <property type="protein sequence ID" value="KAK0620829.1"/>
    <property type="molecule type" value="Genomic_DNA"/>
</dbReference>
<comment type="caution">
    <text evidence="2">The sequence shown here is derived from an EMBL/GenBank/DDBJ whole genome shotgun (WGS) entry which is preliminary data.</text>
</comment>
<proteinExistence type="predicted"/>
<name>A0AA39WSL0_9PEZI</name>